<name>A0AC61QV15_9FIRM</name>
<gene>
    <name evidence="1" type="ORF">E5357_16995</name>
</gene>
<sequence length="477" mass="52983">MNFLKRAMLYVTRKKGKSIVLFCILLIMATFVLSGLSIGKATKQAQQNLRQSLGGSFHVWTDYTDNNPYLHKESDEDESGGTGYIMYSTEQLSSDMVKNIRDIAGVKYCDAFDETLLDFEQLSFFKGTIPLEEELGNSTTTVSLWRSEEHNLFTNGVVKLTEGRHITEKDTGKAIICKDLADKNGLGIGDMLKTRSMDGRSMTLEIVGLFTAMETEKIGKNIEGYNKIQNRVFIDIASAILIENTPAVQGFSEVSITINDPEEMDEIIEKVKKTPGFKEDGFTIDTENETYENTASSLESMDKLVIGLLIAAILVSVVILSLILTLWGKSRVRETGVFLSLGIKKTDIIGQYLTEVLLIAIVAFGISFFTSNMVSNRIADVLLQQDIQNKIEEPNDVQQDDIVIESFESTALGGVDNIELSGAENTDYLETDIEVSVSIENLLQLYLVGFVIIIVSVMISSIAVMRLKPREILSRMS</sequence>
<organism evidence="1 2">
    <name type="scientific">Hominisplanchenecus murintestinalis</name>
    <dbReference type="NCBI Taxonomy" id="2941517"/>
    <lineage>
        <taxon>Bacteria</taxon>
        <taxon>Bacillati</taxon>
        <taxon>Bacillota</taxon>
        <taxon>Clostridia</taxon>
        <taxon>Lachnospirales</taxon>
        <taxon>Lachnospiraceae</taxon>
        <taxon>Hominisplanchenecus</taxon>
    </lineage>
</organism>
<dbReference type="EMBL" id="SRZB01000078">
    <property type="protein sequence ID" value="TGX96198.1"/>
    <property type="molecule type" value="Genomic_DNA"/>
</dbReference>
<evidence type="ECO:0000313" key="2">
    <source>
        <dbReference type="Proteomes" id="UP000307720"/>
    </source>
</evidence>
<comment type="caution">
    <text evidence="1">The sequence shown here is derived from an EMBL/GenBank/DDBJ whole genome shotgun (WGS) entry which is preliminary data.</text>
</comment>
<dbReference type="Proteomes" id="UP000307720">
    <property type="component" value="Unassembled WGS sequence"/>
</dbReference>
<accession>A0AC61QV15</accession>
<proteinExistence type="predicted"/>
<protein>
    <submittedName>
        <fullName evidence="1">ABC transporter permease</fullName>
    </submittedName>
</protein>
<reference evidence="1" key="1">
    <citation type="submission" date="2019-04" db="EMBL/GenBank/DDBJ databases">
        <title>Microbes associate with the intestines of laboratory mice.</title>
        <authorList>
            <person name="Navarre W."/>
            <person name="Wong E."/>
            <person name="Huang K."/>
            <person name="Tropini C."/>
            <person name="Ng K."/>
            <person name="Yu B."/>
        </authorList>
    </citation>
    <scope>NUCLEOTIDE SEQUENCE</scope>
    <source>
        <strain evidence="1">NM72_1-8</strain>
    </source>
</reference>
<evidence type="ECO:0000313" key="1">
    <source>
        <dbReference type="EMBL" id="TGX96198.1"/>
    </source>
</evidence>
<keyword evidence="2" id="KW-1185">Reference proteome</keyword>